<evidence type="ECO:0000313" key="1">
    <source>
        <dbReference type="EMBL" id="KAJ3483639.1"/>
    </source>
</evidence>
<dbReference type="Proteomes" id="UP001212997">
    <property type="component" value="Unassembled WGS sequence"/>
</dbReference>
<comment type="caution">
    <text evidence="1">The sequence shown here is derived from an EMBL/GenBank/DDBJ whole genome shotgun (WGS) entry which is preliminary data.</text>
</comment>
<dbReference type="InterPro" id="IPR032675">
    <property type="entry name" value="LRR_dom_sf"/>
</dbReference>
<keyword evidence="2" id="KW-1185">Reference proteome</keyword>
<reference evidence="1" key="1">
    <citation type="submission" date="2022-07" db="EMBL/GenBank/DDBJ databases">
        <title>Genome Sequence of Physisporinus lineatus.</title>
        <authorList>
            <person name="Buettner E."/>
        </authorList>
    </citation>
    <scope>NUCLEOTIDE SEQUENCE</scope>
    <source>
        <strain evidence="1">VT162</strain>
    </source>
</reference>
<proteinExistence type="predicted"/>
<name>A0AAD5V1D2_9APHY</name>
<organism evidence="1 2">
    <name type="scientific">Meripilus lineatus</name>
    <dbReference type="NCBI Taxonomy" id="2056292"/>
    <lineage>
        <taxon>Eukaryota</taxon>
        <taxon>Fungi</taxon>
        <taxon>Dikarya</taxon>
        <taxon>Basidiomycota</taxon>
        <taxon>Agaricomycotina</taxon>
        <taxon>Agaricomycetes</taxon>
        <taxon>Polyporales</taxon>
        <taxon>Meripilaceae</taxon>
        <taxon>Meripilus</taxon>
    </lineage>
</organism>
<evidence type="ECO:0000313" key="2">
    <source>
        <dbReference type="Proteomes" id="UP001212997"/>
    </source>
</evidence>
<dbReference type="Gene3D" id="3.80.10.10">
    <property type="entry name" value="Ribonuclease Inhibitor"/>
    <property type="match status" value="1"/>
</dbReference>
<gene>
    <name evidence="1" type="ORF">NLI96_g6178</name>
</gene>
<dbReference type="EMBL" id="JANAWD010000220">
    <property type="protein sequence ID" value="KAJ3483639.1"/>
    <property type="molecule type" value="Genomic_DNA"/>
</dbReference>
<accession>A0AAD5V1D2</accession>
<dbReference type="AlphaFoldDB" id="A0AAD5V1D2"/>
<evidence type="ECO:0008006" key="3">
    <source>
        <dbReference type="Google" id="ProtNLM"/>
    </source>
</evidence>
<sequence>MAFTQRMNSSVLPLELTDRIIDFLHDDVSVLRNCSLAHRSFLPRCRYHRFRFVSLDWKTYELFEQILTGVPELGSYVRELRISVSMFERPPTWVDESFPSIAPKLTNVTTLYLTGNGEYKAAPLQKLKSVREVFLTHCEVYSMNEFITLLGSLPNLDTICCRDVLIGRSQKITASPPARGMTLKKLEFSSSRLDPPMLVDWLLSESLHIHVESITIVPLQKQALTPVGKFLEAAGPSVKHLRIALIALLVQGGFDDVLNCNFTLAHSTNLRSLEFGSPAAFAAQYAADDLSFAWVATMLQQVSSPHIESVTFSLWDGDLNELSSPVWDKIPVLLASQKFSSLKKLVFRVWGKPSACTIITNAIKGKLPEFCNKGILHFDSTPDQEY</sequence>
<dbReference type="SUPFAM" id="SSF52047">
    <property type="entry name" value="RNI-like"/>
    <property type="match status" value="1"/>
</dbReference>
<protein>
    <recommendedName>
        <fullName evidence="3">F-box domain-containing protein</fullName>
    </recommendedName>
</protein>